<dbReference type="CDD" id="cd03784">
    <property type="entry name" value="GT1_Gtf-like"/>
    <property type="match status" value="1"/>
</dbReference>
<dbReference type="FunFam" id="3.40.50.2000:FF:000038">
    <property type="entry name" value="UDP-GlucuronosylTransferase"/>
    <property type="match status" value="1"/>
</dbReference>
<evidence type="ECO:0000256" key="4">
    <source>
        <dbReference type="ARBA" id="ARBA00022676"/>
    </source>
</evidence>
<keyword evidence="7" id="KW-0732">Signal</keyword>
<evidence type="ECO:0000313" key="15">
    <source>
        <dbReference type="Proteomes" id="UP000005239"/>
    </source>
</evidence>
<evidence type="ECO:0000256" key="7">
    <source>
        <dbReference type="ARBA" id="ARBA00022729"/>
    </source>
</evidence>
<organism evidence="14 15">
    <name type="scientific">Pristionchus pacificus</name>
    <name type="common">Parasitic nematode worm</name>
    <dbReference type="NCBI Taxonomy" id="54126"/>
    <lineage>
        <taxon>Eukaryota</taxon>
        <taxon>Metazoa</taxon>
        <taxon>Ecdysozoa</taxon>
        <taxon>Nematoda</taxon>
        <taxon>Chromadorea</taxon>
        <taxon>Rhabditida</taxon>
        <taxon>Rhabditina</taxon>
        <taxon>Diplogasteromorpha</taxon>
        <taxon>Diplogasteroidea</taxon>
        <taxon>Neodiplogasteridae</taxon>
        <taxon>Pristionchus</taxon>
    </lineage>
</organism>
<reference evidence="15" key="1">
    <citation type="journal article" date="2008" name="Nat. Genet.">
        <title>The Pristionchus pacificus genome provides a unique perspective on nematode lifestyle and parasitism.</title>
        <authorList>
            <person name="Dieterich C."/>
            <person name="Clifton S.W."/>
            <person name="Schuster L.N."/>
            <person name="Chinwalla A."/>
            <person name="Delehaunty K."/>
            <person name="Dinkelacker I."/>
            <person name="Fulton L."/>
            <person name="Fulton R."/>
            <person name="Godfrey J."/>
            <person name="Minx P."/>
            <person name="Mitreva M."/>
            <person name="Roeseler W."/>
            <person name="Tian H."/>
            <person name="Witte H."/>
            <person name="Yang S.P."/>
            <person name="Wilson R.K."/>
            <person name="Sommer R.J."/>
        </authorList>
    </citation>
    <scope>NUCLEOTIDE SEQUENCE [LARGE SCALE GENOMIC DNA]</scope>
    <source>
        <strain evidence="15">PS312</strain>
    </source>
</reference>
<keyword evidence="15" id="KW-1185">Reference proteome</keyword>
<keyword evidence="9" id="KW-1133">Transmembrane helix</keyword>
<dbReference type="SUPFAM" id="SSF53756">
    <property type="entry name" value="UDP-Glycosyltransferase/glycogen phosphorylase"/>
    <property type="match status" value="1"/>
</dbReference>
<evidence type="ECO:0000259" key="13">
    <source>
        <dbReference type="Pfam" id="PF00828"/>
    </source>
</evidence>
<dbReference type="GO" id="GO:0005840">
    <property type="term" value="C:ribosome"/>
    <property type="evidence" value="ECO:0007669"/>
    <property type="project" value="UniProtKB-KW"/>
</dbReference>
<feature type="domain" description="Large ribosomal subunit protein uL15/eL18" evidence="13">
    <location>
        <begin position="130"/>
        <end position="152"/>
    </location>
</feature>
<gene>
    <name evidence="14" type="primary">WBGene00105157</name>
</gene>
<dbReference type="InterPro" id="IPR021131">
    <property type="entry name" value="Ribosomal_uL15/eL18"/>
</dbReference>
<evidence type="ECO:0000256" key="6">
    <source>
        <dbReference type="ARBA" id="ARBA00022692"/>
    </source>
</evidence>
<dbReference type="InterPro" id="IPR050271">
    <property type="entry name" value="UDP-glycosyltransferase"/>
</dbReference>
<comment type="similarity">
    <text evidence="2">Belongs to the UDP-glycosyltransferase family.</text>
</comment>
<evidence type="ECO:0000256" key="3">
    <source>
        <dbReference type="ARBA" id="ARBA00012544"/>
    </source>
</evidence>
<evidence type="ECO:0000256" key="5">
    <source>
        <dbReference type="ARBA" id="ARBA00022679"/>
    </source>
</evidence>
<keyword evidence="10" id="KW-0472">Membrane</keyword>
<proteinExistence type="inferred from homology"/>
<accession>A0A8R1UCX7</accession>
<keyword evidence="6" id="KW-0812">Transmembrane</keyword>
<dbReference type="EC" id="2.4.1.17" evidence="3"/>
<reference evidence="14" key="2">
    <citation type="submission" date="2022-06" db="UniProtKB">
        <authorList>
            <consortium name="EnsemblMetazoa"/>
        </authorList>
    </citation>
    <scope>IDENTIFICATION</scope>
    <source>
        <strain evidence="14">PS312</strain>
    </source>
</reference>
<evidence type="ECO:0000256" key="8">
    <source>
        <dbReference type="ARBA" id="ARBA00022980"/>
    </source>
</evidence>
<dbReference type="GO" id="GO:0015020">
    <property type="term" value="F:glucuronosyltransferase activity"/>
    <property type="evidence" value="ECO:0007669"/>
    <property type="project" value="UniProtKB-EC"/>
</dbReference>
<keyword evidence="5" id="KW-0808">Transferase</keyword>
<dbReference type="PANTHER" id="PTHR48043:SF23">
    <property type="entry name" value="UDP-GLUCURONOSYLTRANSFERASE"/>
    <property type="match status" value="1"/>
</dbReference>
<dbReference type="Pfam" id="PF00201">
    <property type="entry name" value="UDPGT"/>
    <property type="match status" value="1"/>
</dbReference>
<accession>A0A2A6CPV7</accession>
<protein>
    <recommendedName>
        <fullName evidence="3">glucuronosyltransferase</fullName>
        <ecNumber evidence="3">2.4.1.17</ecNumber>
    </recommendedName>
</protein>
<evidence type="ECO:0000256" key="1">
    <source>
        <dbReference type="ARBA" id="ARBA00004167"/>
    </source>
</evidence>
<dbReference type="GO" id="GO:0008194">
    <property type="term" value="F:UDP-glycosyltransferase activity"/>
    <property type="evidence" value="ECO:0000318"/>
    <property type="project" value="GO_Central"/>
</dbReference>
<dbReference type="PANTHER" id="PTHR48043">
    <property type="entry name" value="EG:EG0003.4 PROTEIN-RELATED"/>
    <property type="match status" value="1"/>
</dbReference>
<dbReference type="OrthoDB" id="5835829at2759"/>
<dbReference type="Gene3D" id="3.100.10.10">
    <property type="match status" value="1"/>
</dbReference>
<evidence type="ECO:0000256" key="2">
    <source>
        <dbReference type="ARBA" id="ARBA00009995"/>
    </source>
</evidence>
<keyword evidence="11" id="KW-0687">Ribonucleoprotein</keyword>
<name>A0A2A6CPV7_PRIPA</name>
<evidence type="ECO:0000256" key="11">
    <source>
        <dbReference type="ARBA" id="ARBA00023274"/>
    </source>
</evidence>
<evidence type="ECO:0000256" key="12">
    <source>
        <dbReference type="ARBA" id="ARBA00047475"/>
    </source>
</evidence>
<dbReference type="AlphaFoldDB" id="A0A2A6CPV7"/>
<evidence type="ECO:0000256" key="9">
    <source>
        <dbReference type="ARBA" id="ARBA00022989"/>
    </source>
</evidence>
<dbReference type="GO" id="GO:0016020">
    <property type="term" value="C:membrane"/>
    <property type="evidence" value="ECO:0007669"/>
    <property type="project" value="UniProtKB-SubCell"/>
</dbReference>
<dbReference type="Proteomes" id="UP000005239">
    <property type="component" value="Unassembled WGS sequence"/>
</dbReference>
<evidence type="ECO:0000313" key="14">
    <source>
        <dbReference type="EnsemblMetazoa" id="PPA15603.1"/>
    </source>
</evidence>
<keyword evidence="8" id="KW-0689">Ribosomal protein</keyword>
<dbReference type="Gene3D" id="3.40.50.2000">
    <property type="entry name" value="Glycogen Phosphorylase B"/>
    <property type="match status" value="1"/>
</dbReference>
<keyword evidence="4" id="KW-0328">Glycosyltransferase</keyword>
<sequence length="326" mass="35700">MIRLLGMLIVGLSVADAFKILVYNPKFSHSHSNFMGRIADILAEAGHNVTTIVNVIDHDGADGTTLSEIIRIPPSAETAKMYGDMTKSKANMFEMNNFNPIGAYFMGKFYGDVFAAQCRALLDEPGLVQKLKAKFFSHSAEQKIKAAGGTCVLVAKGTITCVVIAIGGTGAKEPGKLSEDWLKILSKRAKTVLDGFRFYGQVRLPPSGNGESLPDVTFIWKYELDDDFTRNQASKSENLELTKWMPQADLLAHPNLSLFVTHGGIGSVQETALRGVTAIFIPIFGDQPRNAGIMEHNKFGKVLDKTEVTNSAKFLSVIREVLQDER</sequence>
<dbReference type="GO" id="GO:1990904">
    <property type="term" value="C:ribonucleoprotein complex"/>
    <property type="evidence" value="ECO:0007669"/>
    <property type="project" value="UniProtKB-KW"/>
</dbReference>
<comment type="subcellular location">
    <subcellularLocation>
        <location evidence="1">Membrane</location>
        <topology evidence="1">Single-pass membrane protein</topology>
    </subcellularLocation>
</comment>
<dbReference type="EnsemblMetazoa" id="PPA15603.1">
    <property type="protein sequence ID" value="PPA15603.1"/>
    <property type="gene ID" value="WBGene00105157"/>
</dbReference>
<evidence type="ECO:0000256" key="10">
    <source>
        <dbReference type="ARBA" id="ARBA00023136"/>
    </source>
</evidence>
<dbReference type="Pfam" id="PF00828">
    <property type="entry name" value="Ribosomal_L27A"/>
    <property type="match status" value="1"/>
</dbReference>
<dbReference type="InterPro" id="IPR002213">
    <property type="entry name" value="UDP_glucos_trans"/>
</dbReference>
<comment type="catalytic activity">
    <reaction evidence="12">
        <text>glucuronate acceptor + UDP-alpha-D-glucuronate = acceptor beta-D-glucuronoside + UDP + H(+)</text>
        <dbReference type="Rhea" id="RHEA:21032"/>
        <dbReference type="ChEBI" id="CHEBI:15378"/>
        <dbReference type="ChEBI" id="CHEBI:58052"/>
        <dbReference type="ChEBI" id="CHEBI:58223"/>
        <dbReference type="ChEBI" id="CHEBI:132367"/>
        <dbReference type="ChEBI" id="CHEBI:132368"/>
        <dbReference type="EC" id="2.4.1.17"/>
    </reaction>
</comment>